<dbReference type="AlphaFoldDB" id="A0A2X0IIU9"/>
<organism evidence="2 3">
    <name type="scientific">Streptacidiphilus pinicola</name>
    <dbReference type="NCBI Taxonomy" id="2219663"/>
    <lineage>
        <taxon>Bacteria</taxon>
        <taxon>Bacillati</taxon>
        <taxon>Actinomycetota</taxon>
        <taxon>Actinomycetes</taxon>
        <taxon>Kitasatosporales</taxon>
        <taxon>Streptomycetaceae</taxon>
        <taxon>Streptacidiphilus</taxon>
    </lineage>
</organism>
<comment type="caution">
    <text evidence="2">The sequence shown here is derived from an EMBL/GenBank/DDBJ whole genome shotgun (WGS) entry which is preliminary data.</text>
</comment>
<accession>A0A2X0IIU9</accession>
<feature type="domain" description="Cupin type-2" evidence="1">
    <location>
        <begin position="38"/>
        <end position="106"/>
    </location>
</feature>
<name>A0A2X0IIU9_9ACTN</name>
<dbReference type="InterPro" id="IPR013096">
    <property type="entry name" value="Cupin_2"/>
</dbReference>
<evidence type="ECO:0000313" key="3">
    <source>
        <dbReference type="Proteomes" id="UP000248889"/>
    </source>
</evidence>
<dbReference type="InterPro" id="IPR014710">
    <property type="entry name" value="RmlC-like_jellyroll"/>
</dbReference>
<dbReference type="Gene3D" id="2.60.120.10">
    <property type="entry name" value="Jelly Rolls"/>
    <property type="match status" value="1"/>
</dbReference>
<sequence>MHIADIGATARRQAPIQGGPTAALLIPSGTSDQVAVFHLEIPPGGAMPEHDHGPSQIVLVPLAGLVEVHHDGRATTLSPGMTAHVGVGERVRLANPGTEPASVVVVASPAAFADRLASWPAVS</sequence>
<evidence type="ECO:0000259" key="1">
    <source>
        <dbReference type="Pfam" id="PF07883"/>
    </source>
</evidence>
<reference evidence="2 3" key="1">
    <citation type="submission" date="2018-06" db="EMBL/GenBank/DDBJ databases">
        <title>Streptacidiphilus pinicola sp. nov., isolated from pine grove soil.</title>
        <authorList>
            <person name="Roh S.G."/>
            <person name="Park S."/>
            <person name="Kim M.-K."/>
            <person name="Yun B.-R."/>
            <person name="Park J."/>
            <person name="Kim M.J."/>
            <person name="Kim Y.S."/>
            <person name="Kim S.B."/>
        </authorList>
    </citation>
    <scope>NUCLEOTIDE SEQUENCE [LARGE SCALE GENOMIC DNA]</scope>
    <source>
        <strain evidence="2 3">MMS16-CNU450</strain>
    </source>
</reference>
<evidence type="ECO:0000313" key="2">
    <source>
        <dbReference type="EMBL" id="RAG83321.1"/>
    </source>
</evidence>
<dbReference type="InterPro" id="IPR011051">
    <property type="entry name" value="RmlC_Cupin_sf"/>
</dbReference>
<dbReference type="OrthoDB" id="6311549at2"/>
<dbReference type="SUPFAM" id="SSF51182">
    <property type="entry name" value="RmlC-like cupins"/>
    <property type="match status" value="1"/>
</dbReference>
<dbReference type="EMBL" id="QKYN01000089">
    <property type="protein sequence ID" value="RAG83321.1"/>
    <property type="molecule type" value="Genomic_DNA"/>
</dbReference>
<dbReference type="CDD" id="cd02209">
    <property type="entry name" value="cupin_XRE_C"/>
    <property type="match status" value="1"/>
</dbReference>
<gene>
    <name evidence="2" type="ORF">DN069_22630</name>
</gene>
<keyword evidence="3" id="KW-1185">Reference proteome</keyword>
<dbReference type="Pfam" id="PF07883">
    <property type="entry name" value="Cupin_2"/>
    <property type="match status" value="1"/>
</dbReference>
<proteinExistence type="predicted"/>
<protein>
    <submittedName>
        <fullName evidence="2">Cupin domain-containing protein</fullName>
    </submittedName>
</protein>
<dbReference type="RefSeq" id="WP_111503649.1">
    <property type="nucleotide sequence ID" value="NZ_QKYN01000089.1"/>
</dbReference>
<dbReference type="Proteomes" id="UP000248889">
    <property type="component" value="Unassembled WGS sequence"/>
</dbReference>